<dbReference type="GO" id="GO:0016020">
    <property type="term" value="C:membrane"/>
    <property type="evidence" value="ECO:0007669"/>
    <property type="project" value="UniProtKB-SubCell"/>
</dbReference>
<evidence type="ECO:0000256" key="2">
    <source>
        <dbReference type="ARBA" id="ARBA00009773"/>
    </source>
</evidence>
<organism evidence="7 8">
    <name type="scientific">Candidatus Pseudogracilibacillus intestinigallinarum</name>
    <dbReference type="NCBI Taxonomy" id="2838742"/>
    <lineage>
        <taxon>Bacteria</taxon>
        <taxon>Bacillati</taxon>
        <taxon>Bacillota</taxon>
        <taxon>Bacilli</taxon>
        <taxon>Bacillales</taxon>
        <taxon>Bacillaceae</taxon>
        <taxon>Pseudogracilibacillus</taxon>
    </lineage>
</organism>
<dbReference type="PANTHER" id="PTHR21716">
    <property type="entry name" value="TRANSMEMBRANE PROTEIN"/>
    <property type="match status" value="1"/>
</dbReference>
<feature type="transmembrane region" description="Helical" evidence="6">
    <location>
        <begin position="298"/>
        <end position="318"/>
    </location>
</feature>
<reference evidence="7" key="1">
    <citation type="journal article" date="2021" name="PeerJ">
        <title>Extensive microbial diversity within the chicken gut microbiome revealed by metagenomics and culture.</title>
        <authorList>
            <person name="Gilroy R."/>
            <person name="Ravi A."/>
            <person name="Getino M."/>
            <person name="Pursley I."/>
            <person name="Horton D.L."/>
            <person name="Alikhan N.F."/>
            <person name="Baker D."/>
            <person name="Gharbi K."/>
            <person name="Hall N."/>
            <person name="Watson M."/>
            <person name="Adriaenssens E.M."/>
            <person name="Foster-Nyarko E."/>
            <person name="Jarju S."/>
            <person name="Secka A."/>
            <person name="Antonio M."/>
            <person name="Oren A."/>
            <person name="Chaudhuri R.R."/>
            <person name="La Ragione R."/>
            <person name="Hildebrand F."/>
            <person name="Pallen M.J."/>
        </authorList>
    </citation>
    <scope>NUCLEOTIDE SEQUENCE</scope>
    <source>
        <strain evidence="7">CHK169-2315</strain>
    </source>
</reference>
<evidence type="ECO:0000313" key="7">
    <source>
        <dbReference type="EMBL" id="HIV75383.1"/>
    </source>
</evidence>
<feature type="transmembrane region" description="Helical" evidence="6">
    <location>
        <begin position="241"/>
        <end position="267"/>
    </location>
</feature>
<feature type="transmembrane region" description="Helical" evidence="6">
    <location>
        <begin position="27"/>
        <end position="46"/>
    </location>
</feature>
<feature type="transmembrane region" description="Helical" evidence="6">
    <location>
        <begin position="273"/>
        <end position="291"/>
    </location>
</feature>
<sequence length="360" mass="42212">MTHFSLRFLFLTIILVCIYYVIQLFSFLFIPIFVAILITIFLRPIVRTLKHWTNLPKWIVIITVLFTFFISITGLTIVTFFFISKELEAIMQANNWNLTVVTAYIKNISVKVAAILPNIDLNALIDYSIPHFFHQLEKNGMHMIKGLFEIISSIIQSFTYIITFLFIVLFIVFFLLKDETDITNFFKKITPSTLMLYVKEVQMTLHTSIFRFIKAQFLLVLLTSIIIFICLHIFQFTHVTFITIMTFIIDFIPYIGIGLLFIPMIIFHFLTEQYVPTIQLSSLYIFLVLLRQILEPKWYAASIGLHPLVVFFVLISMIHQFGMIGIIFTPIVIILISVFYYTRVFQLIWHYLKTGSFNPP</sequence>
<accession>A0A9D1PPY1</accession>
<feature type="transmembrane region" description="Helical" evidence="6">
    <location>
        <begin position="6"/>
        <end position="22"/>
    </location>
</feature>
<dbReference type="InterPro" id="IPR002549">
    <property type="entry name" value="AI-2E-like"/>
</dbReference>
<comment type="subcellular location">
    <subcellularLocation>
        <location evidence="1">Membrane</location>
        <topology evidence="1">Multi-pass membrane protein</topology>
    </subcellularLocation>
</comment>
<evidence type="ECO:0000313" key="8">
    <source>
        <dbReference type="Proteomes" id="UP000823937"/>
    </source>
</evidence>
<keyword evidence="4 6" id="KW-1133">Transmembrane helix</keyword>
<comment type="caution">
    <text evidence="7">The sequence shown here is derived from an EMBL/GenBank/DDBJ whole genome shotgun (WGS) entry which is preliminary data.</text>
</comment>
<keyword evidence="5 6" id="KW-0472">Membrane</keyword>
<feature type="transmembrane region" description="Helical" evidence="6">
    <location>
        <begin position="324"/>
        <end position="342"/>
    </location>
</feature>
<dbReference type="AlphaFoldDB" id="A0A9D1PPY1"/>
<name>A0A9D1PPY1_9BACI</name>
<feature type="transmembrane region" description="Helical" evidence="6">
    <location>
        <begin position="215"/>
        <end position="234"/>
    </location>
</feature>
<evidence type="ECO:0000256" key="6">
    <source>
        <dbReference type="SAM" id="Phobius"/>
    </source>
</evidence>
<evidence type="ECO:0000256" key="4">
    <source>
        <dbReference type="ARBA" id="ARBA00022989"/>
    </source>
</evidence>
<feature type="transmembrane region" description="Helical" evidence="6">
    <location>
        <begin position="58"/>
        <end position="83"/>
    </location>
</feature>
<dbReference type="EMBL" id="DXHX01000138">
    <property type="protein sequence ID" value="HIV75383.1"/>
    <property type="molecule type" value="Genomic_DNA"/>
</dbReference>
<feature type="transmembrane region" description="Helical" evidence="6">
    <location>
        <begin position="147"/>
        <end position="176"/>
    </location>
</feature>
<dbReference type="Pfam" id="PF01594">
    <property type="entry name" value="AI-2E_transport"/>
    <property type="match status" value="1"/>
</dbReference>
<proteinExistence type="inferred from homology"/>
<evidence type="ECO:0000256" key="5">
    <source>
        <dbReference type="ARBA" id="ARBA00023136"/>
    </source>
</evidence>
<comment type="similarity">
    <text evidence="2">Belongs to the autoinducer-2 exporter (AI-2E) (TC 2.A.86) family.</text>
</comment>
<reference evidence="7" key="2">
    <citation type="submission" date="2021-04" db="EMBL/GenBank/DDBJ databases">
        <authorList>
            <person name="Gilroy R."/>
        </authorList>
    </citation>
    <scope>NUCLEOTIDE SEQUENCE</scope>
    <source>
        <strain evidence="7">CHK169-2315</strain>
    </source>
</reference>
<protein>
    <submittedName>
        <fullName evidence="7">AI-2E family transporter</fullName>
    </submittedName>
</protein>
<evidence type="ECO:0000256" key="1">
    <source>
        <dbReference type="ARBA" id="ARBA00004141"/>
    </source>
</evidence>
<dbReference type="PANTHER" id="PTHR21716:SF68">
    <property type="entry name" value="TRANSPORT PROTEIN YTVI-RELATED"/>
    <property type="match status" value="1"/>
</dbReference>
<evidence type="ECO:0000256" key="3">
    <source>
        <dbReference type="ARBA" id="ARBA00022692"/>
    </source>
</evidence>
<dbReference type="Proteomes" id="UP000823937">
    <property type="component" value="Unassembled WGS sequence"/>
</dbReference>
<dbReference type="GO" id="GO:0055085">
    <property type="term" value="P:transmembrane transport"/>
    <property type="evidence" value="ECO:0007669"/>
    <property type="project" value="TreeGrafter"/>
</dbReference>
<keyword evidence="3 6" id="KW-0812">Transmembrane</keyword>
<gene>
    <name evidence="7" type="ORF">H9895_09915</name>
</gene>